<keyword evidence="3" id="KW-1185">Reference proteome</keyword>
<keyword evidence="2" id="KW-0489">Methyltransferase</keyword>
<dbReference type="Proteomes" id="UP000192277">
    <property type="component" value="Unassembled WGS sequence"/>
</dbReference>
<reference evidence="2 3" key="1">
    <citation type="submission" date="2016-04" db="EMBL/GenBank/DDBJ databases">
        <authorList>
            <person name="Chen L."/>
            <person name="Zhuang W."/>
            <person name="Wang G."/>
        </authorList>
    </citation>
    <scope>NUCLEOTIDE SEQUENCE [LARGE SCALE GENOMIC DNA]</scope>
    <source>
        <strain evidence="3">GR20</strain>
    </source>
</reference>
<accession>A0ABX3NZY3</accession>
<dbReference type="EMBL" id="LWBO01000005">
    <property type="protein sequence ID" value="OQP51592.1"/>
    <property type="molecule type" value="Genomic_DNA"/>
</dbReference>
<name>A0ABX3NZY3_9BACT</name>
<dbReference type="GO" id="GO:0008168">
    <property type="term" value="F:methyltransferase activity"/>
    <property type="evidence" value="ECO:0007669"/>
    <property type="project" value="UniProtKB-KW"/>
</dbReference>
<dbReference type="Pfam" id="PF13847">
    <property type="entry name" value="Methyltransf_31"/>
    <property type="match status" value="1"/>
</dbReference>
<evidence type="ECO:0000313" key="2">
    <source>
        <dbReference type="EMBL" id="OQP51592.1"/>
    </source>
</evidence>
<dbReference type="Gene3D" id="3.40.50.150">
    <property type="entry name" value="Vaccinia Virus protein VP39"/>
    <property type="match status" value="1"/>
</dbReference>
<sequence>MYQATSTYSNVIDKWFRTDAQLDKLYPESIQLLAKRHWTPLQITQLVSQFLVTHPGVNILDIGSGVGKFCLAGAYYKRHASFYGIEQRKDLVTHAEHARDVLGLQNVHFIHGNITDLDFLQYDHFYFFNSFYENLMDKDLIDDNVTYSTYLFNYYHKQLYKKLNAMPIGTRVATFHCLDNKIPPGYQEVDAQVQTLLKFWIKIL</sequence>
<organism evidence="2 3">
    <name type="scientific">Niastella koreensis</name>
    <dbReference type="NCBI Taxonomy" id="354356"/>
    <lineage>
        <taxon>Bacteria</taxon>
        <taxon>Pseudomonadati</taxon>
        <taxon>Bacteroidota</taxon>
        <taxon>Chitinophagia</taxon>
        <taxon>Chitinophagales</taxon>
        <taxon>Chitinophagaceae</taxon>
        <taxon>Niastella</taxon>
    </lineage>
</organism>
<evidence type="ECO:0000313" key="3">
    <source>
        <dbReference type="Proteomes" id="UP000192277"/>
    </source>
</evidence>
<keyword evidence="2" id="KW-0808">Transferase</keyword>
<protein>
    <submittedName>
        <fullName evidence="2">Methyltransferase</fullName>
    </submittedName>
</protein>
<evidence type="ECO:0000259" key="1">
    <source>
        <dbReference type="Pfam" id="PF13847"/>
    </source>
</evidence>
<gene>
    <name evidence="2" type="ORF">A4D02_26125</name>
</gene>
<feature type="domain" description="Methyltransferase" evidence="1">
    <location>
        <begin position="54"/>
        <end position="120"/>
    </location>
</feature>
<comment type="caution">
    <text evidence="2">The sequence shown here is derived from an EMBL/GenBank/DDBJ whole genome shotgun (WGS) entry which is preliminary data.</text>
</comment>
<dbReference type="CDD" id="cd02440">
    <property type="entry name" value="AdoMet_MTases"/>
    <property type="match status" value="1"/>
</dbReference>
<dbReference type="InterPro" id="IPR025714">
    <property type="entry name" value="Methyltranfer_dom"/>
</dbReference>
<dbReference type="InterPro" id="IPR029063">
    <property type="entry name" value="SAM-dependent_MTases_sf"/>
</dbReference>
<dbReference type="RefSeq" id="WP_014219702.1">
    <property type="nucleotide sequence ID" value="NZ_LWBO01000005.1"/>
</dbReference>
<dbReference type="GO" id="GO:0032259">
    <property type="term" value="P:methylation"/>
    <property type="evidence" value="ECO:0007669"/>
    <property type="project" value="UniProtKB-KW"/>
</dbReference>
<proteinExistence type="predicted"/>
<dbReference type="SUPFAM" id="SSF53335">
    <property type="entry name" value="S-adenosyl-L-methionine-dependent methyltransferases"/>
    <property type="match status" value="1"/>
</dbReference>